<feature type="region of interest" description="Disordered" evidence="1">
    <location>
        <begin position="1"/>
        <end position="21"/>
    </location>
</feature>
<evidence type="ECO:0000313" key="4">
    <source>
        <dbReference type="Proteomes" id="UP000612362"/>
    </source>
</evidence>
<comment type="caution">
    <text evidence="3">The sequence shown here is derived from an EMBL/GenBank/DDBJ whole genome shotgun (WGS) entry which is preliminary data.</text>
</comment>
<name>A0A8J3MSJ9_9CHLR</name>
<keyword evidence="2" id="KW-0812">Transmembrane</keyword>
<gene>
    <name evidence="3" type="ORF">KSX_31140</name>
</gene>
<feature type="compositionally biased region" description="Polar residues" evidence="1">
    <location>
        <begin position="1"/>
        <end position="15"/>
    </location>
</feature>
<dbReference type="AlphaFoldDB" id="A0A8J3MSJ9"/>
<sequence length="209" mass="22836">MPQNVAVHTQEQAPNQGKPRRRRRGWALGCLSVLVLLVLLLAGAWTFIVRPYVHDMALQQLDRAMSQSVNRVPDLSNTNDLTGIPGLPIGINVPIPPQTISQDTLNNMVVLNLPQNGPVQNPNTQITLDKVRLSFSTYGFTSAISTLPTVQNGKLVATNVSLEGPIALILSPDDISTLMDKYFAKAQKKLNRQIKSITLNNGNLVLEIA</sequence>
<dbReference type="Proteomes" id="UP000612362">
    <property type="component" value="Unassembled WGS sequence"/>
</dbReference>
<feature type="transmembrane region" description="Helical" evidence="2">
    <location>
        <begin position="26"/>
        <end position="48"/>
    </location>
</feature>
<evidence type="ECO:0000256" key="2">
    <source>
        <dbReference type="SAM" id="Phobius"/>
    </source>
</evidence>
<reference evidence="3" key="1">
    <citation type="submission" date="2020-10" db="EMBL/GenBank/DDBJ databases">
        <title>Taxonomic study of unclassified bacteria belonging to the class Ktedonobacteria.</title>
        <authorList>
            <person name="Yabe S."/>
            <person name="Wang C.M."/>
            <person name="Zheng Y."/>
            <person name="Sakai Y."/>
            <person name="Cavaletti L."/>
            <person name="Monciardini P."/>
            <person name="Donadio S."/>
        </authorList>
    </citation>
    <scope>NUCLEOTIDE SEQUENCE</scope>
    <source>
        <strain evidence="3">SOSP1-1</strain>
    </source>
</reference>
<keyword evidence="2" id="KW-1133">Transmembrane helix</keyword>
<accession>A0A8J3MSJ9</accession>
<keyword evidence="2" id="KW-0472">Membrane</keyword>
<keyword evidence="4" id="KW-1185">Reference proteome</keyword>
<evidence type="ECO:0000256" key="1">
    <source>
        <dbReference type="SAM" id="MobiDB-lite"/>
    </source>
</evidence>
<proteinExistence type="predicted"/>
<organism evidence="3 4">
    <name type="scientific">Ktedonospora formicarum</name>
    <dbReference type="NCBI Taxonomy" id="2778364"/>
    <lineage>
        <taxon>Bacteria</taxon>
        <taxon>Bacillati</taxon>
        <taxon>Chloroflexota</taxon>
        <taxon>Ktedonobacteria</taxon>
        <taxon>Ktedonobacterales</taxon>
        <taxon>Ktedonobacteraceae</taxon>
        <taxon>Ktedonospora</taxon>
    </lineage>
</organism>
<evidence type="ECO:0000313" key="3">
    <source>
        <dbReference type="EMBL" id="GHO44951.1"/>
    </source>
</evidence>
<protein>
    <submittedName>
        <fullName evidence="3">Uncharacterized protein</fullName>
    </submittedName>
</protein>
<dbReference type="EMBL" id="BNJF01000001">
    <property type="protein sequence ID" value="GHO44951.1"/>
    <property type="molecule type" value="Genomic_DNA"/>
</dbReference>